<dbReference type="Proteomes" id="UP000324639">
    <property type="component" value="Chromosome Bgt_-05"/>
</dbReference>
<evidence type="ECO:0000313" key="2">
    <source>
        <dbReference type="Proteomes" id="UP000324639"/>
    </source>
</evidence>
<dbReference type="EMBL" id="LR026988">
    <property type="protein sequence ID" value="VDB83587.1"/>
    <property type="molecule type" value="Genomic_DNA"/>
</dbReference>
<protein>
    <submittedName>
        <fullName evidence="1">Bgt-51683</fullName>
    </submittedName>
</protein>
<evidence type="ECO:0000313" key="1">
    <source>
        <dbReference type="EMBL" id="VDB83587.1"/>
    </source>
</evidence>
<organism evidence="1 2">
    <name type="scientific">Blumeria graminis f. sp. tritici</name>
    <dbReference type="NCBI Taxonomy" id="62690"/>
    <lineage>
        <taxon>Eukaryota</taxon>
        <taxon>Fungi</taxon>
        <taxon>Dikarya</taxon>
        <taxon>Ascomycota</taxon>
        <taxon>Pezizomycotina</taxon>
        <taxon>Leotiomycetes</taxon>
        <taxon>Erysiphales</taxon>
        <taxon>Erysiphaceae</taxon>
        <taxon>Blumeria</taxon>
    </lineage>
</organism>
<proteinExistence type="predicted"/>
<accession>A0A9X9MEK8</accession>
<dbReference type="AlphaFoldDB" id="A0A9X9MEK8"/>
<keyword evidence="2" id="KW-1185">Reference proteome</keyword>
<name>A0A9X9MEK8_BLUGR</name>
<reference evidence="1 2" key="1">
    <citation type="submission" date="2018-08" db="EMBL/GenBank/DDBJ databases">
        <authorList>
            <person name="Muller C M."/>
        </authorList>
    </citation>
    <scope>NUCLEOTIDE SEQUENCE [LARGE SCALE GENOMIC DNA]</scope>
</reference>
<gene>
    <name evidence="1" type="ORF">BGT96224V316_LOCUS2782</name>
</gene>
<sequence length="37" mass="4424">MGNCQLPHRKYLYNKESWRNNSSFQIQQSKSFSSILC</sequence>